<dbReference type="Ensembl" id="ENSAMXT00005050249.1">
    <property type="protein sequence ID" value="ENSAMXP00005046256.1"/>
    <property type="gene ID" value="ENSAMXG00005021311.1"/>
</dbReference>
<evidence type="ECO:0000259" key="9">
    <source>
        <dbReference type="PROSITE" id="PS51758"/>
    </source>
</evidence>
<reference evidence="10" key="1">
    <citation type="submission" date="2025-08" db="UniProtKB">
        <authorList>
            <consortium name="Ensembl"/>
        </authorList>
    </citation>
    <scope>IDENTIFICATION</scope>
</reference>
<keyword evidence="6" id="KW-0472">Membrane</keyword>
<feature type="region of interest" description="Disordered" evidence="8">
    <location>
        <begin position="385"/>
        <end position="427"/>
    </location>
</feature>
<evidence type="ECO:0000256" key="4">
    <source>
        <dbReference type="ARBA" id="ARBA00022989"/>
    </source>
</evidence>
<dbReference type="PROSITE" id="PS51758">
    <property type="entry name" value="LETM1_RBD"/>
    <property type="match status" value="1"/>
</dbReference>
<accession>A0A8B9L778</accession>
<proteinExistence type="predicted"/>
<dbReference type="GO" id="GO:0005743">
    <property type="term" value="C:mitochondrial inner membrane"/>
    <property type="evidence" value="ECO:0007669"/>
    <property type="project" value="UniProtKB-SubCell"/>
</dbReference>
<evidence type="ECO:0000256" key="6">
    <source>
        <dbReference type="ARBA" id="ARBA00023136"/>
    </source>
</evidence>
<feature type="domain" description="Letm1 RBD" evidence="9">
    <location>
        <begin position="165"/>
        <end position="389"/>
    </location>
</feature>
<keyword evidence="5 7" id="KW-0496">Mitochondrion</keyword>
<evidence type="ECO:0000256" key="1">
    <source>
        <dbReference type="ARBA" id="ARBA00004434"/>
    </source>
</evidence>
<keyword evidence="3" id="KW-0999">Mitochondrion inner membrane</keyword>
<sequence length="427" mass="47226">MAVFSSQVLLAVTRSRGSYLLSKRHGCAPLPSTACIRYHSELSGRSAQPIHAPRAVYPPTCSAALLQPTCVPCRTLHGSGAWLQELRDPTAGPEAKADSVPAETQSKAVARKSLGQRVLDELKHYYHGFRLLGIDTKIAGRMVWRLLHGQQLTRRERRREEKQKKGLAAKLELAKFLQETIAEMARRNKAAVGDETQQFSTYVQQVRHTGEQPTTKDIVKFSKLFEDELTLEHLERPQLVALCKLLELQPIGTNNLLRFQLMMQLRTIKTDDEMISKEGVAAMTVAELQAASRSRGMRSLGLTTDQLRQQLQQWLDLHLKENVPPSLLLLSRAMYLTDLKPKAPVIPPVPKLEKAPAAAESEASATGKPLSASVEVLVDSAPVIKDRKGEELAEKPRGLDMPSPEAQLIHAKGAEISQKSKMSANGL</sequence>
<dbReference type="PANTHER" id="PTHR14009">
    <property type="entry name" value="LEUCINE ZIPPER-EF-HAND CONTAINING TRANSMEMBRANE PROTEIN"/>
    <property type="match status" value="1"/>
</dbReference>
<dbReference type="Proteomes" id="UP000694621">
    <property type="component" value="Unplaced"/>
</dbReference>
<name>A0A8B9L778_ASTMX</name>
<keyword evidence="2" id="KW-0812">Transmembrane</keyword>
<keyword evidence="4" id="KW-1133">Transmembrane helix</keyword>
<dbReference type="PANTHER" id="PTHR14009:SF7">
    <property type="entry name" value="LETM1 DOMAIN-CONTAINING PROTEIN LETM2, MITOCHONDRIAL"/>
    <property type="match status" value="1"/>
</dbReference>
<organism evidence="10 11">
    <name type="scientific">Astyanax mexicanus</name>
    <name type="common">Blind cave fish</name>
    <name type="synonym">Astyanax fasciatus mexicanus</name>
    <dbReference type="NCBI Taxonomy" id="7994"/>
    <lineage>
        <taxon>Eukaryota</taxon>
        <taxon>Metazoa</taxon>
        <taxon>Chordata</taxon>
        <taxon>Craniata</taxon>
        <taxon>Vertebrata</taxon>
        <taxon>Euteleostomi</taxon>
        <taxon>Actinopterygii</taxon>
        <taxon>Neopterygii</taxon>
        <taxon>Teleostei</taxon>
        <taxon>Ostariophysi</taxon>
        <taxon>Characiformes</taxon>
        <taxon>Characoidei</taxon>
        <taxon>Acestrorhamphidae</taxon>
        <taxon>Acestrorhamphinae</taxon>
        <taxon>Astyanax</taxon>
    </lineage>
</organism>
<evidence type="ECO:0000256" key="8">
    <source>
        <dbReference type="SAM" id="MobiDB-lite"/>
    </source>
</evidence>
<feature type="compositionally biased region" description="Basic and acidic residues" evidence="8">
    <location>
        <begin position="385"/>
        <end position="398"/>
    </location>
</feature>
<dbReference type="Pfam" id="PF07766">
    <property type="entry name" value="LETM1_RBD"/>
    <property type="match status" value="1"/>
</dbReference>
<evidence type="ECO:0000313" key="10">
    <source>
        <dbReference type="Ensembl" id="ENSAMXP00005046256.1"/>
    </source>
</evidence>
<evidence type="ECO:0000256" key="5">
    <source>
        <dbReference type="ARBA" id="ARBA00023128"/>
    </source>
</evidence>
<dbReference type="AlphaFoldDB" id="A0A8B9L778"/>
<protein>
    <submittedName>
        <fullName evidence="10">Leucine zipper-EF-hand containing transmembrane protein 2</fullName>
    </submittedName>
</protein>
<comment type="subcellular location">
    <subcellularLocation>
        <location evidence="1">Mitochondrion inner membrane</location>
        <topology evidence="1">Single-pass membrane protein</topology>
    </subcellularLocation>
</comment>
<dbReference type="GO" id="GO:0030003">
    <property type="term" value="P:intracellular monoatomic cation homeostasis"/>
    <property type="evidence" value="ECO:0007669"/>
    <property type="project" value="TreeGrafter"/>
</dbReference>
<feature type="compositionally biased region" description="Polar residues" evidence="8">
    <location>
        <begin position="417"/>
        <end position="427"/>
    </location>
</feature>
<evidence type="ECO:0000256" key="7">
    <source>
        <dbReference type="PROSITE-ProRule" id="PRU01094"/>
    </source>
</evidence>
<dbReference type="GO" id="GO:0043022">
    <property type="term" value="F:ribosome binding"/>
    <property type="evidence" value="ECO:0007669"/>
    <property type="project" value="InterPro"/>
</dbReference>
<evidence type="ECO:0000256" key="3">
    <source>
        <dbReference type="ARBA" id="ARBA00022792"/>
    </source>
</evidence>
<dbReference type="InterPro" id="IPR044202">
    <property type="entry name" value="LETM1/MDM38-like"/>
</dbReference>
<evidence type="ECO:0000313" key="11">
    <source>
        <dbReference type="Proteomes" id="UP000694621"/>
    </source>
</evidence>
<dbReference type="InterPro" id="IPR033122">
    <property type="entry name" value="LETM1-like_RBD"/>
</dbReference>
<evidence type="ECO:0000256" key="2">
    <source>
        <dbReference type="ARBA" id="ARBA00022692"/>
    </source>
</evidence>